<dbReference type="PANTHER" id="PTHR24121">
    <property type="entry name" value="NO MECHANORECEPTOR POTENTIAL C, ISOFORM D-RELATED"/>
    <property type="match status" value="1"/>
</dbReference>
<evidence type="ECO:0000313" key="3">
    <source>
        <dbReference type="Proteomes" id="UP000237105"/>
    </source>
</evidence>
<comment type="caution">
    <text evidence="2">The sequence shown here is derived from an EMBL/GenBank/DDBJ whole genome shotgun (WGS) entry which is preliminary data.</text>
</comment>
<dbReference type="SUPFAM" id="SSF48403">
    <property type="entry name" value="Ankyrin repeat"/>
    <property type="match status" value="1"/>
</dbReference>
<feature type="repeat" description="ANK" evidence="1">
    <location>
        <begin position="56"/>
        <end position="79"/>
    </location>
</feature>
<evidence type="ECO:0000256" key="1">
    <source>
        <dbReference type="PROSITE-ProRule" id="PRU00023"/>
    </source>
</evidence>
<dbReference type="PROSITE" id="PS50088">
    <property type="entry name" value="ANK_REPEAT"/>
    <property type="match status" value="2"/>
</dbReference>
<organism evidence="2 3">
    <name type="scientific">Parasponia andersonii</name>
    <name type="common">Sponia andersonii</name>
    <dbReference type="NCBI Taxonomy" id="3476"/>
    <lineage>
        <taxon>Eukaryota</taxon>
        <taxon>Viridiplantae</taxon>
        <taxon>Streptophyta</taxon>
        <taxon>Embryophyta</taxon>
        <taxon>Tracheophyta</taxon>
        <taxon>Spermatophyta</taxon>
        <taxon>Magnoliopsida</taxon>
        <taxon>eudicotyledons</taxon>
        <taxon>Gunneridae</taxon>
        <taxon>Pentapetalae</taxon>
        <taxon>rosids</taxon>
        <taxon>fabids</taxon>
        <taxon>Rosales</taxon>
        <taxon>Cannabaceae</taxon>
        <taxon>Parasponia</taxon>
    </lineage>
</organism>
<dbReference type="STRING" id="3476.A0A2P5BU65"/>
<evidence type="ECO:0000313" key="2">
    <source>
        <dbReference type="EMBL" id="PON52304.1"/>
    </source>
</evidence>
<keyword evidence="2" id="KW-0812">Transmembrane</keyword>
<dbReference type="PROSITE" id="PS50297">
    <property type="entry name" value="ANK_REP_REGION"/>
    <property type="match status" value="2"/>
</dbReference>
<sequence>MDYSAVEVLDSDSSIAENFLTSRAFNLHNAANIGDKQIIQEILDSNPLLAFETNVEGDTPLHVAARLGRLDVAKLLVDKFCGNGEGSVLVDHEGGNKKKELLRMTNNEKSTAVHEAVKNGQYEIVKFLIREDSSLVSSINDDGESPLFMAVDRELYEIANCILSNIDYVKGDRCYTSWSGRNGMTAMHAAVIRKQDST</sequence>
<dbReference type="OrthoDB" id="1847170at2759"/>
<dbReference type="PANTHER" id="PTHR24121:SF22">
    <property type="entry name" value="PROTEIN ACCELERATED CELL DEATH 6-LIKE"/>
    <property type="match status" value="1"/>
</dbReference>
<gene>
    <name evidence="2" type="ORF">PanWU01x14_210150</name>
</gene>
<dbReference type="Proteomes" id="UP000237105">
    <property type="component" value="Unassembled WGS sequence"/>
</dbReference>
<dbReference type="Pfam" id="PF12796">
    <property type="entry name" value="Ank_2"/>
    <property type="match status" value="2"/>
</dbReference>
<dbReference type="SMART" id="SM00248">
    <property type="entry name" value="ANK"/>
    <property type="match status" value="3"/>
</dbReference>
<dbReference type="EMBL" id="JXTB01000222">
    <property type="protein sequence ID" value="PON52304.1"/>
    <property type="molecule type" value="Genomic_DNA"/>
</dbReference>
<dbReference type="AlphaFoldDB" id="A0A2P5BU65"/>
<dbReference type="Gene3D" id="1.25.40.20">
    <property type="entry name" value="Ankyrin repeat-containing domain"/>
    <property type="match status" value="2"/>
</dbReference>
<name>A0A2P5BU65_PARAD</name>
<proteinExistence type="predicted"/>
<protein>
    <submittedName>
        <fullName evidence="2">Transmembrane protein</fullName>
    </submittedName>
</protein>
<dbReference type="InterPro" id="IPR036770">
    <property type="entry name" value="Ankyrin_rpt-contain_sf"/>
</dbReference>
<feature type="repeat" description="ANK" evidence="1">
    <location>
        <begin position="108"/>
        <end position="135"/>
    </location>
</feature>
<keyword evidence="2" id="KW-0472">Membrane</keyword>
<keyword evidence="1" id="KW-0040">ANK repeat</keyword>
<reference evidence="3" key="1">
    <citation type="submission" date="2016-06" db="EMBL/GenBank/DDBJ databases">
        <title>Parallel loss of symbiosis genes in relatives of nitrogen-fixing non-legume Parasponia.</title>
        <authorList>
            <person name="Van Velzen R."/>
            <person name="Holmer R."/>
            <person name="Bu F."/>
            <person name="Rutten L."/>
            <person name="Van Zeijl A."/>
            <person name="Liu W."/>
            <person name="Santuari L."/>
            <person name="Cao Q."/>
            <person name="Sharma T."/>
            <person name="Shen D."/>
            <person name="Roswanjaya Y."/>
            <person name="Wardhani T."/>
            <person name="Kalhor M.S."/>
            <person name="Jansen J."/>
            <person name="Van den Hoogen J."/>
            <person name="Gungor B."/>
            <person name="Hartog M."/>
            <person name="Hontelez J."/>
            <person name="Verver J."/>
            <person name="Yang W.-C."/>
            <person name="Schijlen E."/>
            <person name="Repin R."/>
            <person name="Schilthuizen M."/>
            <person name="Schranz E."/>
            <person name="Heidstra R."/>
            <person name="Miyata K."/>
            <person name="Fedorova E."/>
            <person name="Kohlen W."/>
            <person name="Bisseling T."/>
            <person name="Smit S."/>
            <person name="Geurts R."/>
        </authorList>
    </citation>
    <scope>NUCLEOTIDE SEQUENCE [LARGE SCALE GENOMIC DNA]</scope>
    <source>
        <strain evidence="3">cv. WU1-14</strain>
    </source>
</reference>
<accession>A0A2P5BU65</accession>
<keyword evidence="3" id="KW-1185">Reference proteome</keyword>
<dbReference type="InterPro" id="IPR002110">
    <property type="entry name" value="Ankyrin_rpt"/>
</dbReference>